<name>A0A4U5M3F5_STECR</name>
<protein>
    <submittedName>
        <fullName evidence="1">Uncharacterized protein</fullName>
    </submittedName>
</protein>
<reference evidence="1 2" key="1">
    <citation type="journal article" date="2015" name="Genome Biol.">
        <title>Comparative genomics of Steinernema reveals deeply conserved gene regulatory networks.</title>
        <authorList>
            <person name="Dillman A.R."/>
            <person name="Macchietto M."/>
            <person name="Porter C.F."/>
            <person name="Rogers A."/>
            <person name="Williams B."/>
            <person name="Antoshechkin I."/>
            <person name="Lee M.M."/>
            <person name="Goodwin Z."/>
            <person name="Lu X."/>
            <person name="Lewis E.E."/>
            <person name="Goodrich-Blair H."/>
            <person name="Stock S.P."/>
            <person name="Adams B.J."/>
            <person name="Sternberg P.W."/>
            <person name="Mortazavi A."/>
        </authorList>
    </citation>
    <scope>NUCLEOTIDE SEQUENCE [LARGE SCALE GENOMIC DNA]</scope>
    <source>
        <strain evidence="1 2">ALL</strain>
    </source>
</reference>
<gene>
    <name evidence="1" type="ORF">L596_027134</name>
</gene>
<comment type="caution">
    <text evidence="1">The sequence shown here is derived from an EMBL/GenBank/DDBJ whole genome shotgun (WGS) entry which is preliminary data.</text>
</comment>
<organism evidence="1 2">
    <name type="scientific">Steinernema carpocapsae</name>
    <name type="common">Entomopathogenic nematode</name>
    <dbReference type="NCBI Taxonomy" id="34508"/>
    <lineage>
        <taxon>Eukaryota</taxon>
        <taxon>Metazoa</taxon>
        <taxon>Ecdysozoa</taxon>
        <taxon>Nematoda</taxon>
        <taxon>Chromadorea</taxon>
        <taxon>Rhabditida</taxon>
        <taxon>Tylenchina</taxon>
        <taxon>Panagrolaimomorpha</taxon>
        <taxon>Strongyloidoidea</taxon>
        <taxon>Steinernematidae</taxon>
        <taxon>Steinernema</taxon>
    </lineage>
</organism>
<accession>A0A4U5M3F5</accession>
<dbReference type="EMBL" id="AZBU02000010">
    <property type="protein sequence ID" value="TKR63286.1"/>
    <property type="molecule type" value="Genomic_DNA"/>
</dbReference>
<keyword evidence="2" id="KW-1185">Reference proteome</keyword>
<evidence type="ECO:0000313" key="2">
    <source>
        <dbReference type="Proteomes" id="UP000298663"/>
    </source>
</evidence>
<dbReference type="Proteomes" id="UP000298663">
    <property type="component" value="Unassembled WGS sequence"/>
</dbReference>
<proteinExistence type="predicted"/>
<dbReference type="AlphaFoldDB" id="A0A4U5M3F5"/>
<evidence type="ECO:0000313" key="1">
    <source>
        <dbReference type="EMBL" id="TKR63286.1"/>
    </source>
</evidence>
<reference evidence="1 2" key="2">
    <citation type="journal article" date="2019" name="G3 (Bethesda)">
        <title>Hybrid Assembly of the Genome of the Entomopathogenic Nematode Steinernema carpocapsae Identifies the X-Chromosome.</title>
        <authorList>
            <person name="Serra L."/>
            <person name="Macchietto M."/>
            <person name="Macias-Munoz A."/>
            <person name="McGill C.J."/>
            <person name="Rodriguez I.M."/>
            <person name="Rodriguez B."/>
            <person name="Murad R."/>
            <person name="Mortazavi A."/>
        </authorList>
    </citation>
    <scope>NUCLEOTIDE SEQUENCE [LARGE SCALE GENOMIC DNA]</scope>
    <source>
        <strain evidence="1 2">ALL</strain>
    </source>
</reference>
<sequence>MIFRLHGHHIKIDNLKESISIDDFNQPSMSTSSLFADLQSTVSRLWTSCQQQQRQGPQVIRSVHLSCVNYS</sequence>